<accession>A0A919T0H0</accession>
<evidence type="ECO:0000313" key="1">
    <source>
        <dbReference type="EMBL" id="GIM82700.1"/>
    </source>
</evidence>
<proteinExistence type="predicted"/>
<dbReference type="Proteomes" id="UP000680865">
    <property type="component" value="Unassembled WGS sequence"/>
</dbReference>
<protein>
    <submittedName>
        <fullName evidence="1">Uncharacterized protein</fullName>
    </submittedName>
</protein>
<gene>
    <name evidence="1" type="ORF">Aco04nite_82830</name>
</gene>
<dbReference type="RefSeq" id="WP_213002652.1">
    <property type="nucleotide sequence ID" value="NZ_BAAATW010000006.1"/>
</dbReference>
<organism evidence="1 2">
    <name type="scientific">Winogradskya consettensis</name>
    <dbReference type="NCBI Taxonomy" id="113560"/>
    <lineage>
        <taxon>Bacteria</taxon>
        <taxon>Bacillati</taxon>
        <taxon>Actinomycetota</taxon>
        <taxon>Actinomycetes</taxon>
        <taxon>Micromonosporales</taxon>
        <taxon>Micromonosporaceae</taxon>
        <taxon>Winogradskya</taxon>
    </lineage>
</organism>
<sequence>MPTPKIKTWLVDETGDHALIEGADERDQLLARGWAEASEPTGTQFLWASHEGVEKPARFNALAFPDWAARGWTPSGPPADSDLAVTAVDAANGEPRG</sequence>
<dbReference type="EMBL" id="BOQP01000052">
    <property type="protein sequence ID" value="GIM82700.1"/>
    <property type="molecule type" value="Genomic_DNA"/>
</dbReference>
<dbReference type="AlphaFoldDB" id="A0A919T0H0"/>
<evidence type="ECO:0000313" key="2">
    <source>
        <dbReference type="Proteomes" id="UP000680865"/>
    </source>
</evidence>
<keyword evidence="2" id="KW-1185">Reference proteome</keyword>
<comment type="caution">
    <text evidence="1">The sequence shown here is derived from an EMBL/GenBank/DDBJ whole genome shotgun (WGS) entry which is preliminary data.</text>
</comment>
<name>A0A919T0H0_9ACTN</name>
<reference evidence="1" key="1">
    <citation type="submission" date="2021-03" db="EMBL/GenBank/DDBJ databases">
        <title>Whole genome shotgun sequence of Actinoplanes consettensis NBRC 14913.</title>
        <authorList>
            <person name="Komaki H."/>
            <person name="Tamura T."/>
        </authorList>
    </citation>
    <scope>NUCLEOTIDE SEQUENCE</scope>
    <source>
        <strain evidence="1">NBRC 14913</strain>
    </source>
</reference>